<keyword evidence="5" id="KW-0808">Transferase</keyword>
<dbReference type="SMART" id="SM00184">
    <property type="entry name" value="RING"/>
    <property type="match status" value="1"/>
</dbReference>
<keyword evidence="6 16" id="KW-0812">Transmembrane</keyword>
<evidence type="ECO:0000256" key="14">
    <source>
        <dbReference type="ARBA" id="ARBA00024209"/>
    </source>
</evidence>
<keyword evidence="8 17" id="KW-0732">Signal</keyword>
<keyword evidence="13 16" id="KW-0472">Membrane</keyword>
<evidence type="ECO:0000256" key="2">
    <source>
        <dbReference type="ARBA" id="ARBA00004167"/>
    </source>
</evidence>
<dbReference type="eggNOG" id="KOG0800">
    <property type="taxonomic scope" value="Eukaryota"/>
</dbReference>
<proteinExistence type="inferred from homology"/>
<evidence type="ECO:0000256" key="9">
    <source>
        <dbReference type="ARBA" id="ARBA00022771"/>
    </source>
</evidence>
<evidence type="ECO:0000259" key="18">
    <source>
        <dbReference type="PROSITE" id="PS50089"/>
    </source>
</evidence>
<comment type="pathway">
    <text evidence="3">Protein modification; protein ubiquitination.</text>
</comment>
<feature type="transmembrane region" description="Helical" evidence="16">
    <location>
        <begin position="262"/>
        <end position="284"/>
    </location>
</feature>
<dbReference type="SUPFAM" id="SSF57850">
    <property type="entry name" value="RING/U-box"/>
    <property type="match status" value="1"/>
</dbReference>
<accession>A0A1S2YXI3</accession>
<dbReference type="Gene3D" id="3.30.40.10">
    <property type="entry name" value="Zinc/RING finger domain, C3HC4 (zinc finger)"/>
    <property type="match status" value="1"/>
</dbReference>
<dbReference type="InterPro" id="IPR025287">
    <property type="entry name" value="WAK_GUB"/>
</dbReference>
<keyword evidence="12 16" id="KW-1133">Transmembrane helix</keyword>
<dbReference type="GO" id="GO:0016020">
    <property type="term" value="C:membrane"/>
    <property type="evidence" value="ECO:0007669"/>
    <property type="project" value="UniProtKB-SubCell"/>
</dbReference>
<evidence type="ECO:0000256" key="1">
    <source>
        <dbReference type="ARBA" id="ARBA00000900"/>
    </source>
</evidence>
<dbReference type="InterPro" id="IPR046948">
    <property type="entry name" value="ATL20-22-like"/>
</dbReference>
<evidence type="ECO:0000256" key="11">
    <source>
        <dbReference type="ARBA" id="ARBA00022833"/>
    </source>
</evidence>
<feature type="signal peptide" evidence="17">
    <location>
        <begin position="1"/>
        <end position="22"/>
    </location>
</feature>
<dbReference type="Proteomes" id="UP000087171">
    <property type="component" value="Chromosome Ca8"/>
</dbReference>
<reference evidence="19" key="1">
    <citation type="journal article" date="2013" name="Nat. Biotechnol.">
        <title>Draft genome sequence of chickpea (Cicer arietinum) provides a resource for trait improvement.</title>
        <authorList>
            <person name="Varshney R.K."/>
            <person name="Song C."/>
            <person name="Saxena R.K."/>
            <person name="Azam S."/>
            <person name="Yu S."/>
            <person name="Sharpe A.G."/>
            <person name="Cannon S."/>
            <person name="Baek J."/>
            <person name="Rosen B.D."/>
            <person name="Tar'an B."/>
            <person name="Millan T."/>
            <person name="Zhang X."/>
            <person name="Ramsay L.D."/>
            <person name="Iwata A."/>
            <person name="Wang Y."/>
            <person name="Nelson W."/>
            <person name="Farmer A.D."/>
            <person name="Gaur P.M."/>
            <person name="Soderlund C."/>
            <person name="Penmetsa R.V."/>
            <person name="Xu C."/>
            <person name="Bharti A.K."/>
            <person name="He W."/>
            <person name="Winter P."/>
            <person name="Zhao S."/>
            <person name="Hane J.K."/>
            <person name="Carrasquilla-Garcia N."/>
            <person name="Condie J.A."/>
            <person name="Upadhyaya H.D."/>
            <person name="Luo M.C."/>
            <person name="Thudi M."/>
            <person name="Gowda C.L."/>
            <person name="Singh N.P."/>
            <person name="Lichtenzveig J."/>
            <person name="Gali K.K."/>
            <person name="Rubio J."/>
            <person name="Nadarajan N."/>
            <person name="Dolezel J."/>
            <person name="Bansal K.C."/>
            <person name="Xu X."/>
            <person name="Edwards D."/>
            <person name="Zhang G."/>
            <person name="Kahl G."/>
            <person name="Gil J."/>
            <person name="Singh K.B."/>
            <person name="Datta S.K."/>
            <person name="Jackson S.A."/>
            <person name="Wang J."/>
            <person name="Cook D.R."/>
        </authorList>
    </citation>
    <scope>NUCLEOTIDE SEQUENCE [LARGE SCALE GENOMIC DNA]</scope>
    <source>
        <strain evidence="19">cv. CDC Frontier</strain>
    </source>
</reference>
<dbReference type="CDD" id="cd16461">
    <property type="entry name" value="RING-H2_EL5-like"/>
    <property type="match status" value="1"/>
</dbReference>
<dbReference type="OrthoDB" id="21204at2759"/>
<reference evidence="20" key="2">
    <citation type="submission" date="2025-08" db="UniProtKB">
        <authorList>
            <consortium name="RefSeq"/>
        </authorList>
    </citation>
    <scope>IDENTIFICATION</scope>
    <source>
        <tissue evidence="20">Etiolated seedlings</tissue>
    </source>
</reference>
<dbReference type="InterPro" id="IPR013083">
    <property type="entry name" value="Znf_RING/FYVE/PHD"/>
</dbReference>
<feature type="domain" description="RING-type" evidence="18">
    <location>
        <begin position="343"/>
        <end position="385"/>
    </location>
</feature>
<evidence type="ECO:0000313" key="19">
    <source>
        <dbReference type="Proteomes" id="UP000087171"/>
    </source>
</evidence>
<comment type="catalytic activity">
    <reaction evidence="1">
        <text>S-ubiquitinyl-[E2 ubiquitin-conjugating enzyme]-L-cysteine + [acceptor protein]-L-lysine = [E2 ubiquitin-conjugating enzyme]-L-cysteine + N(6)-ubiquitinyl-[acceptor protein]-L-lysine.</text>
        <dbReference type="EC" id="2.3.2.27"/>
    </reaction>
</comment>
<dbReference type="KEGG" id="cam:101505078"/>
<evidence type="ECO:0000256" key="13">
    <source>
        <dbReference type="ARBA" id="ARBA00023136"/>
    </source>
</evidence>
<evidence type="ECO:0000256" key="3">
    <source>
        <dbReference type="ARBA" id="ARBA00004906"/>
    </source>
</evidence>
<protein>
    <recommendedName>
        <fullName evidence="4">RING-type E3 ubiquitin transferase</fullName>
        <ecNumber evidence="4">2.3.2.27</ecNumber>
    </recommendedName>
</protein>
<name>A0A1S2YXI3_CICAR</name>
<keyword evidence="7" id="KW-0479">Metal-binding</keyword>
<evidence type="ECO:0000256" key="12">
    <source>
        <dbReference type="ARBA" id="ARBA00022989"/>
    </source>
</evidence>
<dbReference type="Pfam" id="PF13947">
    <property type="entry name" value="GUB_WAK_bind"/>
    <property type="match status" value="1"/>
</dbReference>
<evidence type="ECO:0000313" key="20">
    <source>
        <dbReference type="RefSeq" id="XP_004511516.1"/>
    </source>
</evidence>
<dbReference type="PaxDb" id="3827-XP_004511516.1"/>
<dbReference type="GeneID" id="101505078"/>
<feature type="chain" id="PRO_5010196980" description="RING-type E3 ubiquitin transferase" evidence="17">
    <location>
        <begin position="23"/>
        <end position="389"/>
    </location>
</feature>
<sequence>MSTLKFSFLFSIVFFLFHSTRSTIPACDKRYCGNSELQQLFEFPFLLREENHFTNNQSDRCGYPGFEIFCNNKNQALLTLSNSREFVVKFISLERRRVWVNDPNECPPKRFLQNIFLNNDSPFQLDNTYHSNYENVTFVNCTGFTKEPMIHDDDFIIPCLSNEKYTIMYTLQSPIDLWINRSCREIGFAMVPVKDNSSEPRVIMEGLYSDILLRWNKPLCDCAADQFCGFETDTGLDVTCYDYNDFNQPGGNPSNPRHKNMYFFPVVWGISGALFFIWVIVSICKDRRQNHIQQNQTITNIESNNGEPPWFVFGLDRSRIEEYYPKIQVAESGQLPKSIDNVCSICLSEYKPMETLRSMPQCNHYFHADCIDVWLKMNATCPLCRNLPE</sequence>
<organism evidence="19 20">
    <name type="scientific">Cicer arietinum</name>
    <name type="common">Chickpea</name>
    <name type="synonym">Garbanzo</name>
    <dbReference type="NCBI Taxonomy" id="3827"/>
    <lineage>
        <taxon>Eukaryota</taxon>
        <taxon>Viridiplantae</taxon>
        <taxon>Streptophyta</taxon>
        <taxon>Embryophyta</taxon>
        <taxon>Tracheophyta</taxon>
        <taxon>Spermatophyta</taxon>
        <taxon>Magnoliopsida</taxon>
        <taxon>eudicotyledons</taxon>
        <taxon>Gunneridae</taxon>
        <taxon>Pentapetalae</taxon>
        <taxon>rosids</taxon>
        <taxon>fabids</taxon>
        <taxon>Fabales</taxon>
        <taxon>Fabaceae</taxon>
        <taxon>Papilionoideae</taxon>
        <taxon>50 kb inversion clade</taxon>
        <taxon>NPAAA clade</taxon>
        <taxon>Hologalegina</taxon>
        <taxon>IRL clade</taxon>
        <taxon>Cicereae</taxon>
        <taxon>Cicer</taxon>
    </lineage>
</organism>
<dbReference type="Pfam" id="PF13639">
    <property type="entry name" value="zf-RING_2"/>
    <property type="match status" value="1"/>
</dbReference>
<dbReference type="AlphaFoldDB" id="A0A1S2YXI3"/>
<dbReference type="EC" id="2.3.2.27" evidence="4"/>
<evidence type="ECO:0000256" key="15">
    <source>
        <dbReference type="PROSITE-ProRule" id="PRU00175"/>
    </source>
</evidence>
<dbReference type="RefSeq" id="XP_004511516.1">
    <property type="nucleotide sequence ID" value="XM_004511459.2"/>
</dbReference>
<dbReference type="GO" id="GO:0008270">
    <property type="term" value="F:zinc ion binding"/>
    <property type="evidence" value="ECO:0007669"/>
    <property type="project" value="UniProtKB-KW"/>
</dbReference>
<evidence type="ECO:0000256" key="8">
    <source>
        <dbReference type="ARBA" id="ARBA00022729"/>
    </source>
</evidence>
<dbReference type="GO" id="GO:0030247">
    <property type="term" value="F:polysaccharide binding"/>
    <property type="evidence" value="ECO:0007669"/>
    <property type="project" value="InterPro"/>
</dbReference>
<comment type="similarity">
    <text evidence="14">Belongs to the RING-type zinc finger family. ATL subfamily.</text>
</comment>
<dbReference type="PROSITE" id="PS50089">
    <property type="entry name" value="ZF_RING_2"/>
    <property type="match status" value="1"/>
</dbReference>
<keyword evidence="9 15" id="KW-0863">Zinc-finger</keyword>
<evidence type="ECO:0000256" key="5">
    <source>
        <dbReference type="ARBA" id="ARBA00022679"/>
    </source>
</evidence>
<comment type="subcellular location">
    <subcellularLocation>
        <location evidence="2">Membrane</location>
        <topology evidence="2">Single-pass membrane protein</topology>
    </subcellularLocation>
</comment>
<evidence type="ECO:0000256" key="10">
    <source>
        <dbReference type="ARBA" id="ARBA00022786"/>
    </source>
</evidence>
<dbReference type="InterPro" id="IPR001841">
    <property type="entry name" value="Znf_RING"/>
</dbReference>
<evidence type="ECO:0000256" key="4">
    <source>
        <dbReference type="ARBA" id="ARBA00012483"/>
    </source>
</evidence>
<evidence type="ECO:0000256" key="16">
    <source>
        <dbReference type="SAM" id="Phobius"/>
    </source>
</evidence>
<gene>
    <name evidence="20" type="primary">LOC101505078</name>
</gene>
<keyword evidence="10" id="KW-0833">Ubl conjugation pathway</keyword>
<dbReference type="PANTHER" id="PTHR46279:SF31">
    <property type="entry name" value="RING-H2 FINGER PROTEIN ATL20-LIKE ISOFORM X1"/>
    <property type="match status" value="1"/>
</dbReference>
<dbReference type="GO" id="GO:0061630">
    <property type="term" value="F:ubiquitin protein ligase activity"/>
    <property type="evidence" value="ECO:0007669"/>
    <property type="project" value="UniProtKB-EC"/>
</dbReference>
<dbReference type="PANTHER" id="PTHR46279">
    <property type="entry name" value="RING/U-BOX SUPERFAMILY PROTEIN"/>
    <property type="match status" value="1"/>
</dbReference>
<evidence type="ECO:0000256" key="6">
    <source>
        <dbReference type="ARBA" id="ARBA00022692"/>
    </source>
</evidence>
<keyword evidence="11" id="KW-0862">Zinc</keyword>
<evidence type="ECO:0000256" key="7">
    <source>
        <dbReference type="ARBA" id="ARBA00022723"/>
    </source>
</evidence>
<evidence type="ECO:0000256" key="17">
    <source>
        <dbReference type="SAM" id="SignalP"/>
    </source>
</evidence>
<keyword evidence="19" id="KW-1185">Reference proteome</keyword>